<feature type="compositionally biased region" description="Polar residues" evidence="1">
    <location>
        <begin position="111"/>
        <end position="130"/>
    </location>
</feature>
<dbReference type="EMBL" id="JACEIK010006039">
    <property type="protein sequence ID" value="MCE2054961.1"/>
    <property type="molecule type" value="Genomic_DNA"/>
</dbReference>
<dbReference type="PANTHER" id="PTHR46293">
    <property type="entry name" value="E3 UBIQUITIN PROTEIN LIGASE DRIP1"/>
    <property type="match status" value="1"/>
</dbReference>
<dbReference type="Proteomes" id="UP000823775">
    <property type="component" value="Unassembled WGS sequence"/>
</dbReference>
<protein>
    <submittedName>
        <fullName evidence="2">Polycomb group RING finger protein 5</fullName>
    </submittedName>
</protein>
<feature type="compositionally biased region" description="Basic and acidic residues" evidence="1">
    <location>
        <begin position="191"/>
        <end position="201"/>
    </location>
</feature>
<evidence type="ECO:0000313" key="2">
    <source>
        <dbReference type="EMBL" id="MCE2054961.1"/>
    </source>
</evidence>
<feature type="region of interest" description="Disordered" evidence="1">
    <location>
        <begin position="171"/>
        <end position="201"/>
    </location>
</feature>
<evidence type="ECO:0000256" key="1">
    <source>
        <dbReference type="SAM" id="MobiDB-lite"/>
    </source>
</evidence>
<dbReference type="InterPro" id="IPR044807">
    <property type="entry name" value="DRIP1-like"/>
</dbReference>
<proteinExistence type="predicted"/>
<accession>A0ABS8W237</accession>
<comment type="caution">
    <text evidence="2">The sequence shown here is derived from an EMBL/GenBank/DDBJ whole genome shotgun (WGS) entry which is preliminary data.</text>
</comment>
<reference evidence="2 3" key="1">
    <citation type="journal article" date="2021" name="BMC Genomics">
        <title>Datura genome reveals duplications of psychoactive alkaloid biosynthetic genes and high mutation rate following tissue culture.</title>
        <authorList>
            <person name="Rajewski A."/>
            <person name="Carter-House D."/>
            <person name="Stajich J."/>
            <person name="Litt A."/>
        </authorList>
    </citation>
    <scope>NUCLEOTIDE SEQUENCE [LARGE SCALE GENOMIC DNA]</scope>
    <source>
        <strain evidence="2">AR-01</strain>
    </source>
</reference>
<feature type="compositionally biased region" description="Polar residues" evidence="1">
    <location>
        <begin position="293"/>
        <end position="305"/>
    </location>
</feature>
<dbReference type="PANTHER" id="PTHR46293:SF11">
    <property type="entry name" value="E3 UBIQUITIN PROTEIN LIGASE DRIP1-LIKE"/>
    <property type="match status" value="1"/>
</dbReference>
<feature type="region of interest" description="Disordered" evidence="1">
    <location>
        <begin position="82"/>
        <end position="145"/>
    </location>
</feature>
<sequence>MQYKVTWTTVMKRTTRITSTVFPFFPGLGWAKLPASTHASGRPDHQVQSIMEILSNKRREYIARGLIKDKFKILAHEEADNSNSSNMLIDNPLLPPSPAAATSSRRKEKSISSLVDDQVSNQHNISSSTGIRRRGHPRKANAVHFQDSSKFSNVVELNNQIKTGDLFSLSGKATQDKQQVESSTQDYAAESSEKNKSSKSLDEMNDLLEPLNKLVTKGGVTLGNSKSTEPVPKINEHRVSKENVAQKSNIVVPAPTPTPSSSNNAKGKGKKGRKGRKKKEINNIPPPPPPATSGGSNNNEAATTSSGTRVHPIWFTLLACDNQECPSPLLQISPRYLKIKDVNTPASYIKRYLAKKLSLQSEDEVEVRMLGKPIRPALHLHHLADLWLRATPITEKKVKVGNSAKDFVMILKYARRQKP</sequence>
<organism evidence="2 3">
    <name type="scientific">Datura stramonium</name>
    <name type="common">Jimsonweed</name>
    <name type="synonym">Common thornapple</name>
    <dbReference type="NCBI Taxonomy" id="4076"/>
    <lineage>
        <taxon>Eukaryota</taxon>
        <taxon>Viridiplantae</taxon>
        <taxon>Streptophyta</taxon>
        <taxon>Embryophyta</taxon>
        <taxon>Tracheophyta</taxon>
        <taxon>Spermatophyta</taxon>
        <taxon>Magnoliopsida</taxon>
        <taxon>eudicotyledons</taxon>
        <taxon>Gunneridae</taxon>
        <taxon>Pentapetalae</taxon>
        <taxon>asterids</taxon>
        <taxon>lamiids</taxon>
        <taxon>Solanales</taxon>
        <taxon>Solanaceae</taxon>
        <taxon>Solanoideae</taxon>
        <taxon>Datureae</taxon>
        <taxon>Datura</taxon>
    </lineage>
</organism>
<gene>
    <name evidence="2" type="primary">PCGF5_8</name>
    <name evidence="2" type="ORF">HAX54_041711</name>
</gene>
<feature type="compositionally biased region" description="Basic residues" evidence="1">
    <location>
        <begin position="131"/>
        <end position="141"/>
    </location>
</feature>
<keyword evidence="3" id="KW-1185">Reference proteome</keyword>
<name>A0ABS8W237_DATST</name>
<evidence type="ECO:0000313" key="3">
    <source>
        <dbReference type="Proteomes" id="UP000823775"/>
    </source>
</evidence>
<feature type="region of interest" description="Disordered" evidence="1">
    <location>
        <begin position="217"/>
        <end position="305"/>
    </location>
</feature>
<feature type="compositionally biased region" description="Basic residues" evidence="1">
    <location>
        <begin position="267"/>
        <end position="279"/>
    </location>
</feature>